<feature type="binding site" evidence="9">
    <location>
        <position position="210"/>
    </location>
    <ligand>
        <name>1-deoxy-D-xylulose 5-phosphate</name>
        <dbReference type="ChEBI" id="CHEBI:57792"/>
    </ligand>
</feature>
<dbReference type="SUPFAM" id="SSF51735">
    <property type="entry name" value="NAD(P)-binding Rossmann-fold domains"/>
    <property type="match status" value="1"/>
</dbReference>
<evidence type="ECO:0000256" key="8">
    <source>
        <dbReference type="ARBA" id="ARBA00048543"/>
    </source>
</evidence>
<feature type="binding site" evidence="9">
    <location>
        <position position="151"/>
    </location>
    <ligand>
        <name>Mn(2+)</name>
        <dbReference type="ChEBI" id="CHEBI:29035"/>
    </ligand>
</feature>
<dbReference type="SUPFAM" id="SSF55347">
    <property type="entry name" value="Glyceraldehyde-3-phosphate dehydrogenase-like, C-terminal domain"/>
    <property type="match status" value="1"/>
</dbReference>
<feature type="binding site" evidence="9">
    <location>
        <position position="203"/>
    </location>
    <ligand>
        <name>NADPH</name>
        <dbReference type="ChEBI" id="CHEBI:57783"/>
    </ligand>
</feature>
<feature type="binding site" evidence="9">
    <location>
        <position position="174"/>
    </location>
    <ligand>
        <name>1-deoxy-D-xylulose 5-phosphate</name>
        <dbReference type="ChEBI" id="CHEBI:57792"/>
    </ligand>
</feature>
<sequence>MKQRLAILGSTGSIGVQTLDIVRENPALFEVRVLTANRNWQRLAAQAREFDADTAVIADERYYGQLRDALAGTDVKVYAGEDAVAQVAAGGDTDVVVNALVGYAGLAPTVAALGAGKKLALANKESLVVGGEYVMRLAAEKRAPILPIDSEHSAIFQCLAGEQSPIRRLIITCSGGAFRDLPCEKLADVTVEQALRHPQWEMGAKITIDSSTLVNKGFEVIEAHWLFGTPVEKITVLLHPQSIVHSMVEFEDGAIKAQLGTPDMRMPISFALMYPRRATRPGERFDFMAHPQLTFAGVDRAKYPALEIACECLRRRGTAACTMNGANEVAVAAFLGRKCAWLDIVRAIEYALGRASFAAAPTLGDYAEANDEARRLAAEYLAL</sequence>
<feature type="binding site" evidence="9">
    <location>
        <position position="149"/>
    </location>
    <ligand>
        <name>Mn(2+)</name>
        <dbReference type="ChEBI" id="CHEBI:29035"/>
    </ligand>
</feature>
<feature type="binding site" evidence="9">
    <location>
        <position position="11"/>
    </location>
    <ligand>
        <name>NADPH</name>
        <dbReference type="ChEBI" id="CHEBI:57783"/>
    </ligand>
</feature>
<protein>
    <recommendedName>
        <fullName evidence="9">1-deoxy-D-xylulose 5-phosphate reductoisomerase</fullName>
        <shortName evidence="9">DXP reductoisomerase</shortName>
        <ecNumber evidence="9">1.1.1.267</ecNumber>
    </recommendedName>
    <alternativeName>
        <fullName evidence="9">1-deoxyxylulose-5-phosphate reductoisomerase</fullName>
    </alternativeName>
    <alternativeName>
        <fullName evidence="9">2-C-methyl-D-erythritol 4-phosphate synthase</fullName>
    </alternativeName>
</protein>
<evidence type="ECO:0000313" key="13">
    <source>
        <dbReference type="EMBL" id="OUN02531.1"/>
    </source>
</evidence>
<dbReference type="InterPro" id="IPR036291">
    <property type="entry name" value="NAD(P)-bd_dom_sf"/>
</dbReference>
<feature type="domain" description="1-deoxy-D-xylulose 5-phosphate reductoisomerase C-terminal" evidence="11">
    <location>
        <begin position="145"/>
        <end position="227"/>
    </location>
</feature>
<keyword evidence="6 9" id="KW-0464">Manganese</keyword>
<evidence type="ECO:0000256" key="4">
    <source>
        <dbReference type="ARBA" id="ARBA00022857"/>
    </source>
</evidence>
<keyword evidence="9" id="KW-0460">Magnesium</keyword>
<feature type="binding site" evidence="9">
    <location>
        <position position="123"/>
    </location>
    <ligand>
        <name>NADPH</name>
        <dbReference type="ChEBI" id="CHEBI:57783"/>
    </ligand>
</feature>
<feature type="binding site" evidence="9">
    <location>
        <position position="215"/>
    </location>
    <ligand>
        <name>1-deoxy-D-xylulose 5-phosphate</name>
        <dbReference type="ChEBI" id="CHEBI:57792"/>
    </ligand>
</feature>
<evidence type="ECO:0000256" key="9">
    <source>
        <dbReference type="HAMAP-Rule" id="MF_00183"/>
    </source>
</evidence>
<feature type="binding site" evidence="9">
    <location>
        <position position="39"/>
    </location>
    <ligand>
        <name>NADPH</name>
        <dbReference type="ChEBI" id="CHEBI:57783"/>
    </ligand>
</feature>
<dbReference type="eggNOG" id="COG0743">
    <property type="taxonomic scope" value="Bacteria"/>
</dbReference>
<dbReference type="GO" id="GO:0051484">
    <property type="term" value="P:isopentenyl diphosphate biosynthetic process, methylerythritol 4-phosphate pathway involved in terpenoid biosynthetic process"/>
    <property type="evidence" value="ECO:0007669"/>
    <property type="project" value="UniProtKB-ARBA"/>
</dbReference>
<dbReference type="OrthoDB" id="9806546at2"/>
<dbReference type="EMBL" id="NFHB01000007">
    <property type="protein sequence ID" value="OUN02531.1"/>
    <property type="molecule type" value="Genomic_DNA"/>
</dbReference>
<feature type="binding site" evidence="9">
    <location>
        <position position="13"/>
    </location>
    <ligand>
        <name>NADPH</name>
        <dbReference type="ChEBI" id="CHEBI:57783"/>
    </ligand>
</feature>
<comment type="pathway">
    <text evidence="1 9">Isoprenoid biosynthesis; isopentenyl diphosphate biosynthesis via DXP pathway; isopentenyl diphosphate from 1-deoxy-D-xylulose 5-phosphate: step 1/6.</text>
</comment>
<dbReference type="Pfam" id="PF02670">
    <property type="entry name" value="DXP_reductoisom"/>
    <property type="match status" value="1"/>
</dbReference>
<feature type="binding site" evidence="9">
    <location>
        <position position="219"/>
    </location>
    <ligand>
        <name>1-deoxy-D-xylulose 5-phosphate</name>
        <dbReference type="ChEBI" id="CHEBI:57792"/>
    </ligand>
</feature>
<evidence type="ECO:0000256" key="5">
    <source>
        <dbReference type="ARBA" id="ARBA00023002"/>
    </source>
</evidence>
<evidence type="ECO:0000256" key="2">
    <source>
        <dbReference type="ARBA" id="ARBA00006825"/>
    </source>
</evidence>
<dbReference type="UniPathway" id="UPA00056">
    <property type="reaction ID" value="UER00092"/>
</dbReference>
<feature type="domain" description="1-deoxy-D-xylulose 5-phosphate reductoisomerase N-terminal" evidence="10">
    <location>
        <begin position="5"/>
        <end position="131"/>
    </location>
</feature>
<dbReference type="Gene3D" id="1.10.1740.10">
    <property type="match status" value="1"/>
</dbReference>
<comment type="similarity">
    <text evidence="2 9">Belongs to the DXR family.</text>
</comment>
<feature type="binding site" evidence="9">
    <location>
        <position position="197"/>
    </location>
    <ligand>
        <name>1-deoxy-D-xylulose 5-phosphate</name>
        <dbReference type="ChEBI" id="CHEBI:57792"/>
    </ligand>
</feature>
<comment type="function">
    <text evidence="9">Catalyzes the NADPH-dependent rearrangement and reduction of 1-deoxy-D-xylulose-5-phosphate (DXP) to 2-C-methyl-D-erythritol 4-phosphate (MEP).</text>
</comment>
<dbReference type="Pfam" id="PF13288">
    <property type="entry name" value="DXPR_C"/>
    <property type="match status" value="1"/>
</dbReference>
<name>A0A1Y3QS72_9BACT</name>
<dbReference type="InterPro" id="IPR026877">
    <property type="entry name" value="DXPR_C"/>
</dbReference>
<comment type="caution">
    <text evidence="9">Lacks conserved residue(s) required for the propagation of feature annotation.</text>
</comment>
<dbReference type="Gene3D" id="3.40.50.720">
    <property type="entry name" value="NAD(P)-binding Rossmann-like Domain"/>
    <property type="match status" value="1"/>
</dbReference>
<dbReference type="SUPFAM" id="SSF69055">
    <property type="entry name" value="1-deoxy-D-xylulose-5-phosphate reductoisomerase, C-terminal domain"/>
    <property type="match status" value="1"/>
</dbReference>
<dbReference type="GO" id="GO:0030604">
    <property type="term" value="F:1-deoxy-D-xylulose-5-phosphate reductoisomerase activity"/>
    <property type="evidence" value="ECO:0007669"/>
    <property type="project" value="UniProtKB-UniRule"/>
</dbReference>
<comment type="catalytic activity">
    <reaction evidence="8">
        <text>2-C-methyl-D-erythritol 4-phosphate + NADP(+) = 1-deoxy-D-xylulose 5-phosphate + NADPH + H(+)</text>
        <dbReference type="Rhea" id="RHEA:13717"/>
        <dbReference type="ChEBI" id="CHEBI:15378"/>
        <dbReference type="ChEBI" id="CHEBI:57783"/>
        <dbReference type="ChEBI" id="CHEBI:57792"/>
        <dbReference type="ChEBI" id="CHEBI:58262"/>
        <dbReference type="ChEBI" id="CHEBI:58349"/>
        <dbReference type="EC" id="1.1.1.267"/>
    </reaction>
    <physiologicalReaction direction="right-to-left" evidence="8">
        <dbReference type="Rhea" id="RHEA:13719"/>
    </physiologicalReaction>
</comment>
<evidence type="ECO:0000256" key="3">
    <source>
        <dbReference type="ARBA" id="ARBA00022723"/>
    </source>
</evidence>
<gene>
    <name evidence="9" type="primary">dxr</name>
    <name evidence="13" type="ORF">B5G41_10780</name>
</gene>
<feature type="binding site" evidence="9">
    <location>
        <position position="216"/>
    </location>
    <ligand>
        <name>1-deoxy-D-xylulose 5-phosphate</name>
        <dbReference type="ChEBI" id="CHEBI:57792"/>
    </ligand>
</feature>
<evidence type="ECO:0000259" key="12">
    <source>
        <dbReference type="Pfam" id="PF13288"/>
    </source>
</evidence>
<dbReference type="InterPro" id="IPR003821">
    <property type="entry name" value="DXP_reductoisomerase"/>
</dbReference>
<keyword evidence="4 9" id="KW-0521">NADP</keyword>
<feature type="binding site" evidence="9">
    <location>
        <position position="151"/>
    </location>
    <ligand>
        <name>1-deoxy-D-xylulose 5-phosphate</name>
        <dbReference type="ChEBI" id="CHEBI:57792"/>
    </ligand>
</feature>
<evidence type="ECO:0000256" key="6">
    <source>
        <dbReference type="ARBA" id="ARBA00023211"/>
    </source>
</evidence>
<dbReference type="GO" id="GO:0030145">
    <property type="term" value="F:manganese ion binding"/>
    <property type="evidence" value="ECO:0007669"/>
    <property type="project" value="TreeGrafter"/>
</dbReference>
<dbReference type="NCBIfam" id="TIGR00243">
    <property type="entry name" value="Dxr"/>
    <property type="match status" value="1"/>
</dbReference>
<feature type="binding site" evidence="9">
    <location>
        <position position="150"/>
    </location>
    <ligand>
        <name>1-deoxy-D-xylulose 5-phosphate</name>
        <dbReference type="ChEBI" id="CHEBI:57792"/>
    </ligand>
</feature>
<dbReference type="RefSeq" id="WP_018697313.1">
    <property type="nucleotide sequence ID" value="NZ_AP025562.1"/>
</dbReference>
<feature type="binding site" evidence="9">
    <location>
        <position position="38"/>
    </location>
    <ligand>
        <name>NADPH</name>
        <dbReference type="ChEBI" id="CHEBI:57783"/>
    </ligand>
</feature>
<dbReference type="InterPro" id="IPR036169">
    <property type="entry name" value="DXPR_C_sf"/>
</dbReference>
<evidence type="ECO:0000259" key="10">
    <source>
        <dbReference type="Pfam" id="PF02670"/>
    </source>
</evidence>
<dbReference type="PIRSF" id="PIRSF006205">
    <property type="entry name" value="Dxp_reductismrs"/>
    <property type="match status" value="1"/>
</dbReference>
<dbReference type="HAMAP" id="MF_00183">
    <property type="entry name" value="DXP_reductoisom"/>
    <property type="match status" value="1"/>
</dbReference>
<reference evidence="14" key="1">
    <citation type="submission" date="2017-04" db="EMBL/GenBank/DDBJ databases">
        <title>Function of individual gut microbiota members based on whole genome sequencing of pure cultures obtained from chicken caecum.</title>
        <authorList>
            <person name="Medvecky M."/>
            <person name="Cejkova D."/>
            <person name="Polansky O."/>
            <person name="Karasova D."/>
            <person name="Kubasova T."/>
            <person name="Cizek A."/>
            <person name="Rychlik I."/>
        </authorList>
    </citation>
    <scope>NUCLEOTIDE SEQUENCE [LARGE SCALE GENOMIC DNA]</scope>
    <source>
        <strain evidence="14">An90</strain>
    </source>
</reference>
<evidence type="ECO:0000259" key="11">
    <source>
        <dbReference type="Pfam" id="PF08436"/>
    </source>
</evidence>
<comment type="caution">
    <text evidence="13">The sequence shown here is derived from an EMBL/GenBank/DDBJ whole genome shotgun (WGS) entry which is preliminary data.</text>
</comment>
<dbReference type="Pfam" id="PF08436">
    <property type="entry name" value="DXP_redisom_C"/>
    <property type="match status" value="1"/>
</dbReference>
<keyword evidence="5 9" id="KW-0560">Oxidoreductase</keyword>
<evidence type="ECO:0000313" key="14">
    <source>
        <dbReference type="Proteomes" id="UP000195772"/>
    </source>
</evidence>
<dbReference type="Proteomes" id="UP000195772">
    <property type="component" value="Unassembled WGS sequence"/>
</dbReference>
<proteinExistence type="inferred from homology"/>
<dbReference type="InterPro" id="IPR013512">
    <property type="entry name" value="DXP_reductoisomerase_N"/>
</dbReference>
<feature type="binding site" evidence="9">
    <location>
        <position position="14"/>
    </location>
    <ligand>
        <name>NADPH</name>
        <dbReference type="ChEBI" id="CHEBI:57783"/>
    </ligand>
</feature>
<dbReference type="PANTHER" id="PTHR30525:SF0">
    <property type="entry name" value="1-DEOXY-D-XYLULOSE 5-PHOSPHATE REDUCTOISOMERASE, CHLOROPLASTIC"/>
    <property type="match status" value="1"/>
</dbReference>
<dbReference type="EC" id="1.1.1.267" evidence="9"/>
<feature type="binding site" evidence="9">
    <location>
        <position position="124"/>
    </location>
    <ligand>
        <name>1-deoxy-D-xylulose 5-phosphate</name>
        <dbReference type="ChEBI" id="CHEBI:57792"/>
    </ligand>
</feature>
<feature type="binding site" evidence="9">
    <location>
        <position position="12"/>
    </location>
    <ligand>
        <name>NADPH</name>
        <dbReference type="ChEBI" id="CHEBI:57783"/>
    </ligand>
</feature>
<accession>A0A1Y3QS72</accession>
<dbReference type="FunFam" id="3.40.50.720:FF:000045">
    <property type="entry name" value="1-deoxy-D-xylulose 5-phosphate reductoisomerase"/>
    <property type="match status" value="1"/>
</dbReference>
<dbReference type="GO" id="GO:0070402">
    <property type="term" value="F:NADPH binding"/>
    <property type="evidence" value="ECO:0007669"/>
    <property type="project" value="InterPro"/>
</dbReference>
<feature type="domain" description="DXP reductoisomerase C-terminal" evidence="12">
    <location>
        <begin position="259"/>
        <end position="375"/>
    </location>
</feature>
<dbReference type="AlphaFoldDB" id="A0A1Y3QS72"/>
<keyword evidence="7 9" id="KW-0414">Isoprene biosynthesis</keyword>
<keyword evidence="13" id="KW-0413">Isomerase</keyword>
<feature type="binding site" evidence="9">
    <location>
        <position position="125"/>
    </location>
    <ligand>
        <name>NADPH</name>
        <dbReference type="ChEBI" id="CHEBI:57783"/>
    </ligand>
</feature>
<dbReference type="PANTHER" id="PTHR30525">
    <property type="entry name" value="1-DEOXY-D-XYLULOSE 5-PHOSPHATE REDUCTOISOMERASE"/>
    <property type="match status" value="1"/>
</dbReference>
<comment type="cofactor">
    <cofactor evidence="9">
        <name>Mg(2+)</name>
        <dbReference type="ChEBI" id="CHEBI:18420"/>
    </cofactor>
    <cofactor evidence="9">
        <name>Mn(2+)</name>
        <dbReference type="ChEBI" id="CHEBI:29035"/>
    </cofactor>
</comment>
<dbReference type="GO" id="GO:0016853">
    <property type="term" value="F:isomerase activity"/>
    <property type="evidence" value="ECO:0007669"/>
    <property type="project" value="UniProtKB-KW"/>
</dbReference>
<dbReference type="InterPro" id="IPR013644">
    <property type="entry name" value="DXP_reductoisomerase_C"/>
</dbReference>
<evidence type="ECO:0000256" key="7">
    <source>
        <dbReference type="ARBA" id="ARBA00023229"/>
    </source>
</evidence>
<keyword evidence="3 9" id="KW-0479">Metal-binding</keyword>
<feature type="binding site" evidence="9">
    <location>
        <position position="219"/>
    </location>
    <ligand>
        <name>Mn(2+)</name>
        <dbReference type="ChEBI" id="CHEBI:29035"/>
    </ligand>
</feature>
<organism evidence="13 14">
    <name type="scientific">Alistipes onderdonkii</name>
    <dbReference type="NCBI Taxonomy" id="328813"/>
    <lineage>
        <taxon>Bacteria</taxon>
        <taxon>Pseudomonadati</taxon>
        <taxon>Bacteroidota</taxon>
        <taxon>Bacteroidia</taxon>
        <taxon>Bacteroidales</taxon>
        <taxon>Rikenellaceae</taxon>
        <taxon>Alistipes</taxon>
    </lineage>
</organism>
<evidence type="ECO:0000256" key="1">
    <source>
        <dbReference type="ARBA" id="ARBA00005094"/>
    </source>
</evidence>